<proteinExistence type="predicted"/>
<dbReference type="EMBL" id="PSQE01000008">
    <property type="protein sequence ID" value="RHN43321.1"/>
    <property type="molecule type" value="Genomic_DNA"/>
</dbReference>
<accession>A0A396GT24</accession>
<gene>
    <name evidence="1" type="ORF">MtrunA17_Chr8g0386531</name>
</gene>
<name>A0A396GT24_MEDTR</name>
<sequence length="52" mass="6203">MRDTTTYKYIIKLYLIKFKSFNHCFTLQAYNFWTIGNNKLNASPPPLQTTKQ</sequence>
<organism evidence="1 2">
    <name type="scientific">Medicago truncatula</name>
    <name type="common">Barrel medic</name>
    <name type="synonym">Medicago tribuloides</name>
    <dbReference type="NCBI Taxonomy" id="3880"/>
    <lineage>
        <taxon>Eukaryota</taxon>
        <taxon>Viridiplantae</taxon>
        <taxon>Streptophyta</taxon>
        <taxon>Embryophyta</taxon>
        <taxon>Tracheophyta</taxon>
        <taxon>Spermatophyta</taxon>
        <taxon>Magnoliopsida</taxon>
        <taxon>eudicotyledons</taxon>
        <taxon>Gunneridae</taxon>
        <taxon>Pentapetalae</taxon>
        <taxon>rosids</taxon>
        <taxon>fabids</taxon>
        <taxon>Fabales</taxon>
        <taxon>Fabaceae</taxon>
        <taxon>Papilionoideae</taxon>
        <taxon>50 kb inversion clade</taxon>
        <taxon>NPAAA clade</taxon>
        <taxon>Hologalegina</taxon>
        <taxon>IRL clade</taxon>
        <taxon>Trifolieae</taxon>
        <taxon>Medicago</taxon>
    </lineage>
</organism>
<dbReference type="Gramene" id="rna49874">
    <property type="protein sequence ID" value="RHN43321.1"/>
    <property type="gene ID" value="gene49874"/>
</dbReference>
<evidence type="ECO:0000313" key="2">
    <source>
        <dbReference type="Proteomes" id="UP000265566"/>
    </source>
</evidence>
<comment type="caution">
    <text evidence="1">The sequence shown here is derived from an EMBL/GenBank/DDBJ whole genome shotgun (WGS) entry which is preliminary data.</text>
</comment>
<evidence type="ECO:0000313" key="1">
    <source>
        <dbReference type="EMBL" id="RHN43321.1"/>
    </source>
</evidence>
<reference evidence="2" key="1">
    <citation type="journal article" date="2018" name="Nat. Plants">
        <title>Whole-genome landscape of Medicago truncatula symbiotic genes.</title>
        <authorList>
            <person name="Pecrix Y."/>
            <person name="Staton S.E."/>
            <person name="Sallet E."/>
            <person name="Lelandais-Briere C."/>
            <person name="Moreau S."/>
            <person name="Carrere S."/>
            <person name="Blein T."/>
            <person name="Jardinaud M.F."/>
            <person name="Latrasse D."/>
            <person name="Zouine M."/>
            <person name="Zahm M."/>
            <person name="Kreplak J."/>
            <person name="Mayjonade B."/>
            <person name="Satge C."/>
            <person name="Perez M."/>
            <person name="Cauet S."/>
            <person name="Marande W."/>
            <person name="Chantry-Darmon C."/>
            <person name="Lopez-Roques C."/>
            <person name="Bouchez O."/>
            <person name="Berard A."/>
            <person name="Debelle F."/>
            <person name="Munos S."/>
            <person name="Bendahmane A."/>
            <person name="Berges H."/>
            <person name="Niebel A."/>
            <person name="Buitink J."/>
            <person name="Frugier F."/>
            <person name="Benhamed M."/>
            <person name="Crespi M."/>
            <person name="Gouzy J."/>
            <person name="Gamas P."/>
        </authorList>
    </citation>
    <scope>NUCLEOTIDE SEQUENCE [LARGE SCALE GENOMIC DNA]</scope>
    <source>
        <strain evidence="2">cv. Jemalong A17</strain>
    </source>
</reference>
<protein>
    <submittedName>
        <fullName evidence="1">Uncharacterized protein</fullName>
    </submittedName>
</protein>
<dbReference type="Proteomes" id="UP000265566">
    <property type="component" value="Chromosome 8"/>
</dbReference>
<dbReference type="AlphaFoldDB" id="A0A396GT24"/>